<comment type="caution">
    <text evidence="2">The sequence shown here is derived from an EMBL/GenBank/DDBJ whole genome shotgun (WGS) entry which is preliminary data.</text>
</comment>
<dbReference type="AlphaFoldDB" id="A0A370FDM1"/>
<dbReference type="Pfam" id="PF12697">
    <property type="entry name" value="Abhydrolase_6"/>
    <property type="match status" value="1"/>
</dbReference>
<keyword evidence="3" id="KW-1185">Reference proteome</keyword>
<proteinExistence type="predicted"/>
<dbReference type="OrthoDB" id="8562572at2"/>
<sequence length="298" mass="31425">MTPELASLSIDFATRAPRAARLDALARQLDLGPIGGRVRWRGWGLDGRRRPPLVLLHGGHGNWMHWVRNIEALAEERAVWVPDMPGYGDSDAVDEGGLDTLLGRLMAGIAQLPDVPERGVDLAGFSFGGLVAAHLAARAAEAPASNETAVHVHHLLLLGPAGHGGARRPRGALQDWHAAAQAQDTAALTAIMRHNLLMHMLHDDAAIDDEALALHTRACQATRFRSKRLSRAGGLQALIAAHAGPAAAVWGAHDVTADPAEAAALVGCPAQVIPAAGHWVQYEAATQVNAWLCEALGG</sequence>
<name>A0A370FDM1_9BURK</name>
<reference evidence="2 3" key="1">
    <citation type="submission" date="2018-07" db="EMBL/GenBank/DDBJ databases">
        <title>Genomic Encyclopedia of Type Strains, Phase IV (KMG-IV): sequencing the most valuable type-strain genomes for metagenomic binning, comparative biology and taxonomic classification.</title>
        <authorList>
            <person name="Goeker M."/>
        </authorList>
    </citation>
    <scope>NUCLEOTIDE SEQUENCE [LARGE SCALE GENOMIC DNA]</scope>
    <source>
        <strain evidence="2 3">DSM 21352</strain>
    </source>
</reference>
<dbReference type="InterPro" id="IPR000073">
    <property type="entry name" value="AB_hydrolase_1"/>
</dbReference>
<evidence type="ECO:0000313" key="3">
    <source>
        <dbReference type="Proteomes" id="UP000255265"/>
    </source>
</evidence>
<dbReference type="RefSeq" id="WP_114803757.1">
    <property type="nucleotide sequence ID" value="NZ_QQAV01000007.1"/>
</dbReference>
<dbReference type="PANTHER" id="PTHR46438:SF2">
    <property type="entry name" value="ALPHA_BETA-HYDROLASES SUPERFAMILY PROTEIN"/>
    <property type="match status" value="1"/>
</dbReference>
<dbReference type="InterPro" id="IPR029058">
    <property type="entry name" value="AB_hydrolase_fold"/>
</dbReference>
<dbReference type="Gene3D" id="3.40.50.1820">
    <property type="entry name" value="alpha/beta hydrolase"/>
    <property type="match status" value="1"/>
</dbReference>
<accession>A0A370FDM1</accession>
<protein>
    <submittedName>
        <fullName evidence="2">Pimeloyl-ACP methyl ester carboxylesterase</fullName>
    </submittedName>
</protein>
<feature type="domain" description="AB hydrolase-1" evidence="1">
    <location>
        <begin position="53"/>
        <end position="290"/>
    </location>
</feature>
<organism evidence="2 3">
    <name type="scientific">Pseudacidovorax intermedius</name>
    <dbReference type="NCBI Taxonomy" id="433924"/>
    <lineage>
        <taxon>Bacteria</taxon>
        <taxon>Pseudomonadati</taxon>
        <taxon>Pseudomonadota</taxon>
        <taxon>Betaproteobacteria</taxon>
        <taxon>Burkholderiales</taxon>
        <taxon>Comamonadaceae</taxon>
        <taxon>Pseudacidovorax</taxon>
    </lineage>
</organism>
<gene>
    <name evidence="2" type="ORF">DFR41_107223</name>
</gene>
<evidence type="ECO:0000313" key="2">
    <source>
        <dbReference type="EMBL" id="RDI22820.1"/>
    </source>
</evidence>
<dbReference type="Proteomes" id="UP000255265">
    <property type="component" value="Unassembled WGS sequence"/>
</dbReference>
<dbReference type="SUPFAM" id="SSF53474">
    <property type="entry name" value="alpha/beta-Hydrolases"/>
    <property type="match status" value="1"/>
</dbReference>
<evidence type="ECO:0000259" key="1">
    <source>
        <dbReference type="Pfam" id="PF12697"/>
    </source>
</evidence>
<dbReference type="EMBL" id="QQAV01000007">
    <property type="protein sequence ID" value="RDI22820.1"/>
    <property type="molecule type" value="Genomic_DNA"/>
</dbReference>
<dbReference type="PANTHER" id="PTHR46438">
    <property type="entry name" value="ALPHA/BETA-HYDROLASES SUPERFAMILY PROTEIN"/>
    <property type="match status" value="1"/>
</dbReference>